<dbReference type="GO" id="GO:0000139">
    <property type="term" value="C:Golgi membrane"/>
    <property type="evidence" value="ECO:0007669"/>
    <property type="project" value="UniProtKB-SubCell"/>
</dbReference>
<keyword evidence="7 12" id="KW-0865">Zymogen</keyword>
<dbReference type="NCBIfam" id="TIGR00163">
    <property type="entry name" value="PS_decarb"/>
    <property type="match status" value="1"/>
</dbReference>
<evidence type="ECO:0000256" key="4">
    <source>
        <dbReference type="ARBA" id="ARBA00022837"/>
    </source>
</evidence>
<evidence type="ECO:0000256" key="13">
    <source>
        <dbReference type="SAM" id="MobiDB-lite"/>
    </source>
</evidence>
<feature type="compositionally biased region" description="Low complexity" evidence="13">
    <location>
        <begin position="148"/>
        <end position="163"/>
    </location>
</feature>
<evidence type="ECO:0000259" key="14">
    <source>
        <dbReference type="PROSITE" id="PS50004"/>
    </source>
</evidence>
<evidence type="ECO:0000256" key="5">
    <source>
        <dbReference type="ARBA" id="ARBA00023098"/>
    </source>
</evidence>
<evidence type="ECO:0000256" key="10">
    <source>
        <dbReference type="ARBA" id="ARBA00023264"/>
    </source>
</evidence>
<dbReference type="InterPro" id="IPR011992">
    <property type="entry name" value="EF-hand-dom_pair"/>
</dbReference>
<keyword evidence="8 12" id="KW-0594">Phospholipid biosynthesis</keyword>
<gene>
    <name evidence="12" type="primary">PSD2</name>
    <name evidence="16" type="ORF">ALEPTO_LOCUS6951</name>
</gene>
<dbReference type="InterPro" id="IPR002048">
    <property type="entry name" value="EF_hand_dom"/>
</dbReference>
<feature type="domain" description="EF-hand" evidence="15">
    <location>
        <begin position="313"/>
        <end position="348"/>
    </location>
</feature>
<keyword evidence="9 12" id="KW-0456">Lyase</keyword>
<evidence type="ECO:0000313" key="16">
    <source>
        <dbReference type="EMBL" id="CAG8574107.1"/>
    </source>
</evidence>
<dbReference type="PANTHER" id="PTHR10067">
    <property type="entry name" value="PHOSPHATIDYLSERINE DECARBOXYLASE"/>
    <property type="match status" value="1"/>
</dbReference>
<comment type="pathway">
    <text evidence="1">Lipid metabolism.</text>
</comment>
<feature type="compositionally biased region" description="Polar residues" evidence="13">
    <location>
        <begin position="127"/>
        <end position="138"/>
    </location>
</feature>
<feature type="chain" id="PRO_5040551303" description="Phosphatidylserine decarboxylase 2 beta chain" evidence="12">
    <location>
        <begin position="1"/>
        <end position="736"/>
    </location>
</feature>
<dbReference type="PROSITE" id="PS00018">
    <property type="entry name" value="EF_HAND_1"/>
    <property type="match status" value="1"/>
</dbReference>
<comment type="PTM">
    <text evidence="12">Is synthesized initially as an inactive proenzyme. Formation of the active enzyme involves a self-maturation process in which the active site pyruvoyl group is generated from an internal serine residue via an autocatalytic post-translational modification. Two non-identical subunits are generated from the proenzyme in this reaction, and the pyruvate is formed at the N-terminus of the alpha chain, which is derived from the carboxyl end of the proenzyme. The autoendoproteolytic cleavage occurs by a canonical serine protease mechanism, in which the side chain hydroxyl group of the serine supplies its oxygen atom to form the C-terminus of the beta chain, while the remainder of the serine residue undergoes an oxidative deamination to produce ammonia and the pyruvoyl prosthetic group on the alpha chain. During this reaction, the Ser that is part of the protease active site of the proenzyme becomes the pyruvoyl prosthetic group, which constitutes an essential element of the active site of the mature decarboxylase.</text>
</comment>
<feature type="domain" description="C2" evidence="14">
    <location>
        <begin position="1"/>
        <end position="115"/>
    </location>
</feature>
<keyword evidence="12" id="KW-0967">Endosome</keyword>
<comment type="cofactor">
    <cofactor evidence="12">
        <name>pyruvate</name>
        <dbReference type="ChEBI" id="CHEBI:15361"/>
    </cofactor>
    <text evidence="12">Binds 1 pyruvoyl group covalently per subunit.</text>
</comment>
<evidence type="ECO:0000256" key="1">
    <source>
        <dbReference type="ARBA" id="ARBA00005189"/>
    </source>
</evidence>
<evidence type="ECO:0000259" key="15">
    <source>
        <dbReference type="PROSITE" id="PS50222"/>
    </source>
</evidence>
<organism evidence="16 17">
    <name type="scientific">Ambispora leptoticha</name>
    <dbReference type="NCBI Taxonomy" id="144679"/>
    <lineage>
        <taxon>Eukaryota</taxon>
        <taxon>Fungi</taxon>
        <taxon>Fungi incertae sedis</taxon>
        <taxon>Mucoromycota</taxon>
        <taxon>Glomeromycotina</taxon>
        <taxon>Glomeromycetes</taxon>
        <taxon>Archaeosporales</taxon>
        <taxon>Ambisporaceae</taxon>
        <taxon>Ambispora</taxon>
    </lineage>
</organism>
<dbReference type="Gene3D" id="1.10.238.10">
    <property type="entry name" value="EF-hand"/>
    <property type="match status" value="1"/>
</dbReference>
<dbReference type="Pfam" id="PF02666">
    <property type="entry name" value="PS_Dcarbxylase"/>
    <property type="match status" value="1"/>
</dbReference>
<protein>
    <recommendedName>
        <fullName evidence="12">Phosphatidylserine decarboxylase proenzyme 2</fullName>
        <ecNumber evidence="12">4.1.1.65</ecNumber>
    </recommendedName>
    <component>
        <recommendedName>
            <fullName evidence="12">Phosphatidylserine decarboxylase 2 beta chain</fullName>
        </recommendedName>
    </component>
    <component>
        <recommendedName>
            <fullName evidence="12">Phosphatidylserine decarboxylase 2 alpha chain</fullName>
        </recommendedName>
    </component>
</protein>
<evidence type="ECO:0000256" key="11">
    <source>
        <dbReference type="ARBA" id="ARBA00023317"/>
    </source>
</evidence>
<dbReference type="HAMAP" id="MF_00663">
    <property type="entry name" value="PS_decarb_PSD_B_type2"/>
    <property type="match status" value="1"/>
</dbReference>
<dbReference type="Gene3D" id="2.60.40.150">
    <property type="entry name" value="C2 domain"/>
    <property type="match status" value="2"/>
</dbReference>
<evidence type="ECO:0000256" key="12">
    <source>
        <dbReference type="HAMAP-Rule" id="MF_03209"/>
    </source>
</evidence>
<dbReference type="InterPro" id="IPR018247">
    <property type="entry name" value="EF_Hand_1_Ca_BS"/>
</dbReference>
<comment type="subunit">
    <text evidence="12">Heterodimer of a large membrane-associated beta subunit and a small pyruvoyl-containing alpha subunit.</text>
</comment>
<dbReference type="InterPro" id="IPR033179">
    <property type="entry name" value="PSD_type2_pro"/>
</dbReference>
<dbReference type="GO" id="GO:0005795">
    <property type="term" value="C:Golgi stack"/>
    <property type="evidence" value="ECO:0007669"/>
    <property type="project" value="UniProtKB-UniRule"/>
</dbReference>
<feature type="region of interest" description="Disordered" evidence="13">
    <location>
        <begin position="120"/>
        <end position="163"/>
    </location>
</feature>
<keyword evidence="6 12" id="KW-0472">Membrane</keyword>
<comment type="subcellular location">
    <subcellularLocation>
        <location evidence="12">Golgi apparatus membrane</location>
        <topology evidence="12">Peripheral membrane protein</topology>
        <orientation evidence="12">Cytoplasmic side</orientation>
    </subcellularLocation>
    <subcellularLocation>
        <location evidence="12">Endosome membrane</location>
        <topology evidence="12">Peripheral membrane protein</topology>
        <orientation evidence="12">Cytoplasmic side</orientation>
    </subcellularLocation>
</comment>
<feature type="active site" description="Schiff-base intermediate with substrate; via pyruvic acid; for decarboxylase activity" evidence="12">
    <location>
        <position position="737"/>
    </location>
</feature>
<keyword evidence="4" id="KW-0106">Calcium</keyword>
<feature type="domain" description="C2" evidence="14">
    <location>
        <begin position="148"/>
        <end position="274"/>
    </location>
</feature>
<feature type="site" description="Cleavage (non-hydrolytic); by autocatalysis" evidence="12">
    <location>
        <begin position="736"/>
        <end position="737"/>
    </location>
</feature>
<dbReference type="InterPro" id="IPR035892">
    <property type="entry name" value="C2_domain_sf"/>
</dbReference>
<proteinExistence type="inferred from homology"/>
<dbReference type="Pfam" id="PF00168">
    <property type="entry name" value="C2"/>
    <property type="match status" value="2"/>
</dbReference>
<dbReference type="GO" id="GO:0004609">
    <property type="term" value="F:phosphatidylserine decarboxylase activity"/>
    <property type="evidence" value="ECO:0007669"/>
    <property type="project" value="UniProtKB-UniRule"/>
</dbReference>
<feature type="chain" id="PRO_5040551302" description="Phosphatidylserine decarboxylase 2 alpha chain" evidence="12">
    <location>
        <begin position="737"/>
        <end position="779"/>
    </location>
</feature>
<comment type="pathway">
    <text evidence="12">Phospholipid metabolism; phosphatidylethanolamine biosynthesis; phosphatidylethanolamine from CDP-diacylglycerol: step 2/2.</text>
</comment>
<keyword evidence="2 12" id="KW-0444">Lipid biosynthesis</keyword>
<keyword evidence="5 12" id="KW-0443">Lipid metabolism</keyword>
<comment type="domain">
    <text evidence="12">The C2 domains have an essential, but non-catalytic function. They may facilitate interactions with other proteins and are required for lipid transport function.</text>
</comment>
<dbReference type="GO" id="GO:0005509">
    <property type="term" value="F:calcium ion binding"/>
    <property type="evidence" value="ECO:0007669"/>
    <property type="project" value="InterPro"/>
</dbReference>
<dbReference type="InterPro" id="IPR000008">
    <property type="entry name" value="C2_dom"/>
</dbReference>
<keyword evidence="3 12" id="KW-0210">Decarboxylase</keyword>
<feature type="active site" description="Charge relay system; for autoendoproteolytic cleavage activity" evidence="12">
    <location>
        <position position="650"/>
    </location>
</feature>
<evidence type="ECO:0000256" key="6">
    <source>
        <dbReference type="ARBA" id="ARBA00023136"/>
    </source>
</evidence>
<dbReference type="EC" id="4.1.1.65" evidence="12"/>
<dbReference type="AlphaFoldDB" id="A0A9N9BNF4"/>
<dbReference type="InterPro" id="IPR003817">
    <property type="entry name" value="PS_Dcarbxylase"/>
</dbReference>
<name>A0A9N9BNF4_9GLOM</name>
<evidence type="ECO:0000313" key="17">
    <source>
        <dbReference type="Proteomes" id="UP000789508"/>
    </source>
</evidence>
<feature type="modified residue" description="Pyruvic acid (Ser); by autocatalysis" evidence="12">
    <location>
        <position position="737"/>
    </location>
</feature>
<dbReference type="SUPFAM" id="SSF47473">
    <property type="entry name" value="EF-hand"/>
    <property type="match status" value="1"/>
</dbReference>
<sequence length="779" mass="88587">MSSQGFNVVLRVDVIQAQGLAAKDRNGFSDPYVVVTIGDETHQTQVINKNLSPRWDASFDAIINPQNPPREILFTCWDKDLLGKDFLGEFKVSLEHHWKDITVGYNDTGNKPKWYALENTSRPKEQISANTHVESNENYYGHGKRPSDSSSISLSSTVSSSSGRSNILGLTFLEVTKAEDLPPEKAAVGSKFDMDPFVVISFSKQTFRTRTIQHCLNPTWNEKLYFTVKQHESNFFIKFSVYDQDRISFNDLIADCQFPIQALIASADSNQLPKNINEGMVEYVMPLELRTKEKYDNLPKLWIRGRFIPFEHLRHQFWHALAKLYDSDENGVLNFVELSTMVNSLGSLTDRSIEGFFMRYNKDPRTGELTFEELCECLEQRLLEEGSNTASINNGETDTEHLVELTECPFCHKPNLQKHSVADTITHVAICASTDWENVDKFIVGDFVTESQAQRKWISKIISKVGYGSFRVGANNANIIVQDRITGQLVEEKMPTYIRLGIRLLYKGVKQVEAKTTKRLLETLSIKQGKKYNSPSSINDIPSFIAFHQLNVNEVLAPLESFKNFNEFFYRKLKPDARTLDSPNDPRVIVSPADCRMMAFSRIDEATNIWIKGQNFSLERLLENQDAAEQFHGGSLGIFRLAPQDYHRFHFPVDGLLGEPLHIKGAYYTVNPMAIRSELDVYGENKRAVSYIESTQFGKVAYVTIGAMMVGSIEFTSKPHSHVKRFEEHGYFAFGGSTVILLFQKDKMEWDEDILANSQQPLETLVRVGMHVGRATALY</sequence>
<dbReference type="PROSITE" id="PS50222">
    <property type="entry name" value="EF_HAND_2"/>
    <property type="match status" value="1"/>
</dbReference>
<dbReference type="PANTHER" id="PTHR10067:SF17">
    <property type="entry name" value="PHOSPHATIDYLSERINE DECARBOXYLASE PROENZYME 2"/>
    <property type="match status" value="1"/>
</dbReference>
<dbReference type="GO" id="GO:0016540">
    <property type="term" value="P:protein autoprocessing"/>
    <property type="evidence" value="ECO:0007669"/>
    <property type="project" value="UniProtKB-UniRule"/>
</dbReference>
<evidence type="ECO:0000256" key="7">
    <source>
        <dbReference type="ARBA" id="ARBA00023145"/>
    </source>
</evidence>
<comment type="caution">
    <text evidence="16">The sequence shown here is derived from an EMBL/GenBank/DDBJ whole genome shotgun (WGS) entry which is preliminary data.</text>
</comment>
<accession>A0A9N9BNF4</accession>
<comment type="function">
    <text evidence="12">Catalyzes the formation of phosphatidylethanolamine (PtdEtn) from phosphatidylserine (PtdSer). Plays a central role in phospholipid metabolism and in the interorganelle trafficking of phosphatidylserine.</text>
</comment>
<reference evidence="16" key="1">
    <citation type="submission" date="2021-06" db="EMBL/GenBank/DDBJ databases">
        <authorList>
            <person name="Kallberg Y."/>
            <person name="Tangrot J."/>
            <person name="Rosling A."/>
        </authorList>
    </citation>
    <scope>NUCLEOTIDE SEQUENCE</scope>
    <source>
        <strain evidence="16">FL130A</strain>
    </source>
</reference>
<dbReference type="Proteomes" id="UP000789508">
    <property type="component" value="Unassembled WGS sequence"/>
</dbReference>
<keyword evidence="17" id="KW-1185">Reference proteome</keyword>
<dbReference type="InterPro" id="IPR033177">
    <property type="entry name" value="PSD-B"/>
</dbReference>
<dbReference type="SMART" id="SM00239">
    <property type="entry name" value="C2"/>
    <property type="match status" value="2"/>
</dbReference>
<feature type="active site" description="Charge relay system; for autoendoproteolytic cleavage activity" evidence="12">
    <location>
        <position position="594"/>
    </location>
</feature>
<feature type="active site" description="Charge relay system; for autoendoproteolytic cleavage activity" evidence="12">
    <location>
        <position position="737"/>
    </location>
</feature>
<comment type="catalytic activity">
    <reaction evidence="12">
        <text>a 1,2-diacyl-sn-glycero-3-phospho-L-serine + H(+) = a 1,2-diacyl-sn-glycero-3-phosphoethanolamine + CO2</text>
        <dbReference type="Rhea" id="RHEA:20828"/>
        <dbReference type="ChEBI" id="CHEBI:15378"/>
        <dbReference type="ChEBI" id="CHEBI:16526"/>
        <dbReference type="ChEBI" id="CHEBI:57262"/>
        <dbReference type="ChEBI" id="CHEBI:64612"/>
        <dbReference type="EC" id="4.1.1.65"/>
    </reaction>
</comment>
<dbReference type="SUPFAM" id="SSF49562">
    <property type="entry name" value="C2 domain (Calcium/lipid-binding domain, CaLB)"/>
    <property type="match status" value="2"/>
</dbReference>
<evidence type="ECO:0000256" key="9">
    <source>
        <dbReference type="ARBA" id="ARBA00023239"/>
    </source>
</evidence>
<keyword evidence="10 12" id="KW-1208">Phospholipid metabolism</keyword>
<keyword evidence="12" id="KW-0333">Golgi apparatus</keyword>
<dbReference type="GO" id="GO:0010008">
    <property type="term" value="C:endosome membrane"/>
    <property type="evidence" value="ECO:0007669"/>
    <property type="project" value="UniProtKB-SubCell"/>
</dbReference>
<evidence type="ECO:0000256" key="8">
    <source>
        <dbReference type="ARBA" id="ARBA00023209"/>
    </source>
</evidence>
<evidence type="ECO:0000256" key="3">
    <source>
        <dbReference type="ARBA" id="ARBA00022793"/>
    </source>
</evidence>
<dbReference type="EMBL" id="CAJVPS010002682">
    <property type="protein sequence ID" value="CAG8574107.1"/>
    <property type="molecule type" value="Genomic_DNA"/>
</dbReference>
<comment type="similarity">
    <text evidence="12">Belongs to the phosphatidylserine decarboxylase family. PSD-B subfamily. Eukaryotic type II sub-subfamily.</text>
</comment>
<dbReference type="GO" id="GO:0006646">
    <property type="term" value="P:phosphatidylethanolamine biosynthetic process"/>
    <property type="evidence" value="ECO:0007669"/>
    <property type="project" value="UniProtKB-UniRule"/>
</dbReference>
<dbReference type="PROSITE" id="PS50004">
    <property type="entry name" value="C2"/>
    <property type="match status" value="2"/>
</dbReference>
<dbReference type="OrthoDB" id="5973539at2759"/>
<keyword evidence="11 12" id="KW-0670">Pyruvate</keyword>
<evidence type="ECO:0000256" key="2">
    <source>
        <dbReference type="ARBA" id="ARBA00022516"/>
    </source>
</evidence>